<gene>
    <name evidence="2" type="ORF">GCM10010993_09110</name>
</gene>
<keyword evidence="1" id="KW-1133">Transmembrane helix</keyword>
<keyword evidence="1" id="KW-0812">Transmembrane</keyword>
<keyword evidence="3" id="KW-1185">Reference proteome</keyword>
<organism evidence="2 3">
    <name type="scientific">Belliella aquatica</name>
    <dbReference type="NCBI Taxonomy" id="1323734"/>
    <lineage>
        <taxon>Bacteria</taxon>
        <taxon>Pseudomonadati</taxon>
        <taxon>Bacteroidota</taxon>
        <taxon>Cytophagia</taxon>
        <taxon>Cytophagales</taxon>
        <taxon>Cyclobacteriaceae</taxon>
        <taxon>Belliella</taxon>
    </lineage>
</organism>
<accession>A0ABQ1LZJ4</accession>
<comment type="caution">
    <text evidence="2">The sequence shown here is derived from an EMBL/GenBank/DDBJ whole genome shotgun (WGS) entry which is preliminary data.</text>
</comment>
<dbReference type="RefSeq" id="WP_188440148.1">
    <property type="nucleotide sequence ID" value="NZ_BMFD01000002.1"/>
</dbReference>
<sequence length="121" mass="14385">MLYTYLNLSFSLTLYVLILLSILYYALLIPLFFKKDVVRFFTSVTALLSPQVDMNAALKEYREWLDMVRGLRPDQKVKAIQALENAEFLNKTPFKSQLDLDEIWKEHLERLRLQQIKNQNQ</sequence>
<name>A0ABQ1LZJ4_9BACT</name>
<keyword evidence="1" id="KW-0472">Membrane</keyword>
<dbReference type="Proteomes" id="UP000635885">
    <property type="component" value="Unassembled WGS sequence"/>
</dbReference>
<feature type="transmembrane region" description="Helical" evidence="1">
    <location>
        <begin position="12"/>
        <end position="33"/>
    </location>
</feature>
<dbReference type="EMBL" id="BMFD01000002">
    <property type="protein sequence ID" value="GGC32281.1"/>
    <property type="molecule type" value="Genomic_DNA"/>
</dbReference>
<evidence type="ECO:0000313" key="2">
    <source>
        <dbReference type="EMBL" id="GGC32281.1"/>
    </source>
</evidence>
<evidence type="ECO:0000313" key="3">
    <source>
        <dbReference type="Proteomes" id="UP000635885"/>
    </source>
</evidence>
<reference evidence="3" key="1">
    <citation type="journal article" date="2019" name="Int. J. Syst. Evol. Microbiol.">
        <title>The Global Catalogue of Microorganisms (GCM) 10K type strain sequencing project: providing services to taxonomists for standard genome sequencing and annotation.</title>
        <authorList>
            <consortium name="The Broad Institute Genomics Platform"/>
            <consortium name="The Broad Institute Genome Sequencing Center for Infectious Disease"/>
            <person name="Wu L."/>
            <person name="Ma J."/>
        </authorList>
    </citation>
    <scope>NUCLEOTIDE SEQUENCE [LARGE SCALE GENOMIC DNA]</scope>
    <source>
        <strain evidence="3">CGMCC 1.12479</strain>
    </source>
</reference>
<evidence type="ECO:0000256" key="1">
    <source>
        <dbReference type="SAM" id="Phobius"/>
    </source>
</evidence>
<proteinExistence type="predicted"/>
<protein>
    <submittedName>
        <fullName evidence="2">Uncharacterized protein</fullName>
    </submittedName>
</protein>